<dbReference type="AlphaFoldDB" id="A0A2H1YHR8"/>
<protein>
    <submittedName>
        <fullName evidence="2">Uncharacterized protein</fullName>
    </submittedName>
</protein>
<accession>A0A2H1YHR8</accession>
<dbReference type="Proteomes" id="UP000234211">
    <property type="component" value="Unassembled WGS sequence"/>
</dbReference>
<dbReference type="RefSeq" id="WP_101917569.1">
    <property type="nucleotide sequence ID" value="NZ_OENF01000034.1"/>
</dbReference>
<dbReference type="EMBL" id="OENF01000034">
    <property type="protein sequence ID" value="SOS74980.1"/>
    <property type="molecule type" value="Genomic_DNA"/>
</dbReference>
<name>A0A2H1YHR8_9FLAO</name>
<keyword evidence="1" id="KW-1133">Transmembrane helix</keyword>
<gene>
    <name evidence="2" type="ORF">TNO020_40200</name>
</gene>
<keyword evidence="3" id="KW-1185">Reference proteome</keyword>
<evidence type="ECO:0000313" key="3">
    <source>
        <dbReference type="Proteomes" id="UP000234211"/>
    </source>
</evidence>
<feature type="transmembrane region" description="Helical" evidence="1">
    <location>
        <begin position="45"/>
        <end position="66"/>
    </location>
</feature>
<dbReference type="OrthoDB" id="1189723at2"/>
<reference evidence="3" key="1">
    <citation type="submission" date="2017-11" db="EMBL/GenBank/DDBJ databases">
        <authorList>
            <person name="Duchaud E."/>
        </authorList>
    </citation>
    <scope>NUCLEOTIDE SEQUENCE [LARGE SCALE GENOMIC DNA]</scope>
    <source>
        <strain evidence="3">Tenacibaculum sp. TNO020</strain>
    </source>
</reference>
<keyword evidence="1" id="KW-0472">Membrane</keyword>
<evidence type="ECO:0000256" key="1">
    <source>
        <dbReference type="SAM" id="Phobius"/>
    </source>
</evidence>
<evidence type="ECO:0000313" key="2">
    <source>
        <dbReference type="EMBL" id="SOS74980.1"/>
    </source>
</evidence>
<dbReference type="Pfam" id="PF19589">
    <property type="entry name" value="DUF6095"/>
    <property type="match status" value="1"/>
</dbReference>
<dbReference type="InterPro" id="IPR046077">
    <property type="entry name" value="DUF6095"/>
</dbReference>
<organism evidence="2 3">
    <name type="scientific">Tenacibaculum piscium</name>
    <dbReference type="NCBI Taxonomy" id="1458515"/>
    <lineage>
        <taxon>Bacteria</taxon>
        <taxon>Pseudomonadati</taxon>
        <taxon>Bacteroidota</taxon>
        <taxon>Flavobacteriia</taxon>
        <taxon>Flavobacteriales</taxon>
        <taxon>Flavobacteriaceae</taxon>
        <taxon>Tenacibaculum</taxon>
    </lineage>
</organism>
<keyword evidence="1" id="KW-0812">Transmembrane</keyword>
<sequence>MTKKTTKKNVLKRFFILLGLLSVSPIVITIGFKALKIYTENPEKYIAYFLVALGVFLILFSVYYGFKTIKTFLDALFDAEK</sequence>
<proteinExistence type="predicted"/>